<accession>A0A6J6BBC1</accession>
<dbReference type="EMBL" id="CAEZSN010000016">
    <property type="protein sequence ID" value="CAB4535964.1"/>
    <property type="molecule type" value="Genomic_DNA"/>
</dbReference>
<name>A0A6J6BBC1_9ZZZZ</name>
<evidence type="ECO:0000256" key="2">
    <source>
        <dbReference type="SAM" id="Phobius"/>
    </source>
</evidence>
<evidence type="ECO:0000256" key="1">
    <source>
        <dbReference type="SAM" id="MobiDB-lite"/>
    </source>
</evidence>
<feature type="transmembrane region" description="Helical" evidence="2">
    <location>
        <begin position="92"/>
        <end position="114"/>
    </location>
</feature>
<organism evidence="3">
    <name type="scientific">freshwater metagenome</name>
    <dbReference type="NCBI Taxonomy" id="449393"/>
    <lineage>
        <taxon>unclassified sequences</taxon>
        <taxon>metagenomes</taxon>
        <taxon>ecological metagenomes</taxon>
    </lineage>
</organism>
<protein>
    <submittedName>
        <fullName evidence="3">Unannotated protein</fullName>
    </submittedName>
</protein>
<reference evidence="3" key="1">
    <citation type="submission" date="2020-05" db="EMBL/GenBank/DDBJ databases">
        <authorList>
            <person name="Chiriac C."/>
            <person name="Salcher M."/>
            <person name="Ghai R."/>
            <person name="Kavagutti S V."/>
        </authorList>
    </citation>
    <scope>NUCLEOTIDE SEQUENCE</scope>
</reference>
<gene>
    <name evidence="3" type="ORF">UFOPK1433_00225</name>
</gene>
<evidence type="ECO:0000313" key="3">
    <source>
        <dbReference type="EMBL" id="CAB4535964.1"/>
    </source>
</evidence>
<dbReference type="SUPFAM" id="SSF56112">
    <property type="entry name" value="Protein kinase-like (PK-like)"/>
    <property type="match status" value="1"/>
</dbReference>
<dbReference type="AlphaFoldDB" id="A0A6J6BBC1"/>
<keyword evidence="2" id="KW-1133">Transmembrane helix</keyword>
<sequence>MMIAMSQIRDIPPALPEDIDPAVSELIMGCLAKKASMRPATALELAQRAEKLSGKSPVGQFNTRMIETVKPLPQTTTIIDTVENKVEKQSAVWPWVSVIAVVVLTTVGVLIAILTQPNPTPTPTPTETPTVTPTPTPTETPTTPSTATVFASDVMEQNVDVVETLLVGKGLIVSRVEGTPLPTGDPRINTVYEATPLGSLPVGTTVIVTYYVEDTTQTAPSN</sequence>
<feature type="compositionally biased region" description="Pro residues" evidence="1">
    <location>
        <begin position="118"/>
        <end position="138"/>
    </location>
</feature>
<feature type="region of interest" description="Disordered" evidence="1">
    <location>
        <begin position="115"/>
        <end position="144"/>
    </location>
</feature>
<keyword evidence="2" id="KW-0472">Membrane</keyword>
<proteinExistence type="predicted"/>
<keyword evidence="2" id="KW-0812">Transmembrane</keyword>
<dbReference type="InterPro" id="IPR011009">
    <property type="entry name" value="Kinase-like_dom_sf"/>
</dbReference>